<feature type="transmembrane region" description="Helical" evidence="1">
    <location>
        <begin position="21"/>
        <end position="42"/>
    </location>
</feature>
<comment type="caution">
    <text evidence="2">The sequence shown here is derived from an EMBL/GenBank/DDBJ whole genome shotgun (WGS) entry which is preliminary data.</text>
</comment>
<reference evidence="2" key="1">
    <citation type="submission" date="2021-06" db="EMBL/GenBank/DDBJ databases">
        <authorList>
            <person name="Hodson N. C."/>
            <person name="Mongue J. A."/>
            <person name="Jaron S. K."/>
        </authorList>
    </citation>
    <scope>NUCLEOTIDE SEQUENCE</scope>
</reference>
<name>A0A8J2K2D2_9HEXA</name>
<dbReference type="EMBL" id="CAJVCH010054695">
    <property type="protein sequence ID" value="CAG7718599.1"/>
    <property type="molecule type" value="Genomic_DNA"/>
</dbReference>
<proteinExistence type="predicted"/>
<accession>A0A8J2K2D2</accession>
<dbReference type="Proteomes" id="UP000708208">
    <property type="component" value="Unassembled WGS sequence"/>
</dbReference>
<keyword evidence="1" id="KW-1133">Transmembrane helix</keyword>
<dbReference type="AlphaFoldDB" id="A0A8J2K2D2"/>
<organism evidence="2 3">
    <name type="scientific">Allacma fusca</name>
    <dbReference type="NCBI Taxonomy" id="39272"/>
    <lineage>
        <taxon>Eukaryota</taxon>
        <taxon>Metazoa</taxon>
        <taxon>Ecdysozoa</taxon>
        <taxon>Arthropoda</taxon>
        <taxon>Hexapoda</taxon>
        <taxon>Collembola</taxon>
        <taxon>Symphypleona</taxon>
        <taxon>Sminthuridae</taxon>
        <taxon>Allacma</taxon>
    </lineage>
</organism>
<sequence>MKHYSRCWKSTSWTDILRIMNRGYTLTVGELMGLLSLIVTWVLESLPLSLLLTAVYDCLFRWITQYKSLGKNWAKIFFSYKRRNLNIMTLVFLDTKESSSFQLANLISIYAR</sequence>
<evidence type="ECO:0000256" key="1">
    <source>
        <dbReference type="SAM" id="Phobius"/>
    </source>
</evidence>
<keyword evidence="1" id="KW-0812">Transmembrane</keyword>
<keyword evidence="1" id="KW-0472">Membrane</keyword>
<protein>
    <submittedName>
        <fullName evidence="2">Uncharacterized protein</fullName>
    </submittedName>
</protein>
<keyword evidence="3" id="KW-1185">Reference proteome</keyword>
<gene>
    <name evidence="2" type="ORF">AFUS01_LOCUS7980</name>
</gene>
<evidence type="ECO:0000313" key="2">
    <source>
        <dbReference type="EMBL" id="CAG7718599.1"/>
    </source>
</evidence>
<evidence type="ECO:0000313" key="3">
    <source>
        <dbReference type="Proteomes" id="UP000708208"/>
    </source>
</evidence>